<evidence type="ECO:0000313" key="1">
    <source>
        <dbReference type="EMBL" id="CAH3035619.1"/>
    </source>
</evidence>
<dbReference type="Proteomes" id="UP001159428">
    <property type="component" value="Unassembled WGS sequence"/>
</dbReference>
<reference evidence="1 2" key="1">
    <citation type="submission" date="2022-05" db="EMBL/GenBank/DDBJ databases">
        <authorList>
            <consortium name="Genoscope - CEA"/>
            <person name="William W."/>
        </authorList>
    </citation>
    <scope>NUCLEOTIDE SEQUENCE [LARGE SCALE GENOMIC DNA]</scope>
</reference>
<gene>
    <name evidence="1" type="ORF">PMEA_00016379</name>
</gene>
<feature type="non-terminal residue" evidence="1">
    <location>
        <position position="134"/>
    </location>
</feature>
<dbReference type="AlphaFoldDB" id="A0AAU9VTJ4"/>
<dbReference type="EMBL" id="CALNXJ010000003">
    <property type="protein sequence ID" value="CAH3035619.1"/>
    <property type="molecule type" value="Genomic_DNA"/>
</dbReference>
<name>A0AAU9VTJ4_9CNID</name>
<comment type="caution">
    <text evidence="1">The sequence shown here is derived from an EMBL/GenBank/DDBJ whole genome shotgun (WGS) entry which is preliminary data.</text>
</comment>
<organism evidence="1 2">
    <name type="scientific">Pocillopora meandrina</name>
    <dbReference type="NCBI Taxonomy" id="46732"/>
    <lineage>
        <taxon>Eukaryota</taxon>
        <taxon>Metazoa</taxon>
        <taxon>Cnidaria</taxon>
        <taxon>Anthozoa</taxon>
        <taxon>Hexacorallia</taxon>
        <taxon>Scleractinia</taxon>
        <taxon>Astrocoeniina</taxon>
        <taxon>Pocilloporidae</taxon>
        <taxon>Pocillopora</taxon>
    </lineage>
</organism>
<evidence type="ECO:0000313" key="2">
    <source>
        <dbReference type="Proteomes" id="UP001159428"/>
    </source>
</evidence>
<keyword evidence="2" id="KW-1185">Reference proteome</keyword>
<protein>
    <submittedName>
        <fullName evidence="1">Uncharacterized protein</fullName>
    </submittedName>
</protein>
<proteinExistence type="predicted"/>
<sequence>LLDSLKDSDSLAVDLSYPSVRGRLGEFVDFWRTLEVSQFVLNVIMQGYKIPFFQLPTPFAKRNNTSARGTDFVSAKVNSLVVHSDLLKSGFVPNEVKSLWEPVQVITWLGVVLDTTDGTIKATDERIEKLNAGL</sequence>
<feature type="non-terminal residue" evidence="1">
    <location>
        <position position="1"/>
    </location>
</feature>
<accession>A0AAU9VTJ4</accession>